<feature type="signal peptide" evidence="1">
    <location>
        <begin position="1"/>
        <end position="20"/>
    </location>
</feature>
<keyword evidence="3" id="KW-0378">Hydrolase</keyword>
<dbReference type="EC" id="3.1.4.46" evidence="3"/>
<feature type="chain" id="PRO_5045756872" evidence="1">
    <location>
        <begin position="21"/>
        <end position="305"/>
    </location>
</feature>
<dbReference type="GO" id="GO:0008889">
    <property type="term" value="F:glycerophosphodiester phosphodiesterase activity"/>
    <property type="evidence" value="ECO:0007669"/>
    <property type="project" value="UniProtKB-EC"/>
</dbReference>
<sequence>MKKMLLTVFLLSFAIVGCTDQTTVDTDENGNDELNKVDANDEDLLSPNTVLNIAHRGASGHAPEHTIPSYETAEEMVGDYIEIDLQMTNDGELIAMHDADVSRTTNEEGLVHNFSLDEIKAFDAGTWFNEKNPERAQPVFSNVSIPTLEEIIERFGPDSNYYIETKTPEKYPGMIEELISLLEKQQFIGPNARKGKVIIQSFSEDGLQEVSQLDPSIPLIQLISYNDTASITNDQMEEIKDYAIGIGANYEHLTEEYVAKVRDAGLLLHAYTVNEEDDMKQLIEWGVTGIFTDYPDRLSGVLDGV</sequence>
<proteinExistence type="predicted"/>
<comment type="caution">
    <text evidence="3">The sequence shown here is derived from an EMBL/GenBank/DDBJ whole genome shotgun (WGS) entry which is preliminary data.</text>
</comment>
<dbReference type="PROSITE" id="PS51257">
    <property type="entry name" value="PROKAR_LIPOPROTEIN"/>
    <property type="match status" value="1"/>
</dbReference>
<dbReference type="PROSITE" id="PS51704">
    <property type="entry name" value="GP_PDE"/>
    <property type="match status" value="1"/>
</dbReference>
<reference evidence="3 4" key="1">
    <citation type="submission" date="2021-03" db="EMBL/GenBank/DDBJ databases">
        <title>Genomic Encyclopedia of Type Strains, Phase IV (KMG-IV): sequencing the most valuable type-strain genomes for metagenomic binning, comparative biology and taxonomic classification.</title>
        <authorList>
            <person name="Goeker M."/>
        </authorList>
    </citation>
    <scope>NUCLEOTIDE SEQUENCE [LARGE SCALE GENOMIC DNA]</scope>
    <source>
        <strain evidence="3 4">DSM 25609</strain>
    </source>
</reference>
<name>A0ABS4IH89_9BACI</name>
<dbReference type="PANTHER" id="PTHR46211">
    <property type="entry name" value="GLYCEROPHOSPHORYL DIESTER PHOSPHODIESTERASE"/>
    <property type="match status" value="1"/>
</dbReference>
<dbReference type="EMBL" id="JAGGKX010000005">
    <property type="protein sequence ID" value="MBP1969369.1"/>
    <property type="molecule type" value="Genomic_DNA"/>
</dbReference>
<dbReference type="SUPFAM" id="SSF51695">
    <property type="entry name" value="PLC-like phosphodiesterases"/>
    <property type="match status" value="1"/>
</dbReference>
<accession>A0ABS4IH89</accession>
<dbReference type="RefSeq" id="WP_209462553.1">
    <property type="nucleotide sequence ID" value="NZ_CP110224.1"/>
</dbReference>
<gene>
    <name evidence="3" type="ORF">J2Z83_001473</name>
</gene>
<dbReference type="Pfam" id="PF03009">
    <property type="entry name" value="GDPD"/>
    <property type="match status" value="1"/>
</dbReference>
<dbReference type="Gene3D" id="3.20.20.190">
    <property type="entry name" value="Phosphatidylinositol (PI) phosphodiesterase"/>
    <property type="match status" value="1"/>
</dbReference>
<protein>
    <submittedName>
        <fullName evidence="3">Glycerophosphoryl diester phosphodiesterase</fullName>
        <ecNumber evidence="3">3.1.4.46</ecNumber>
    </submittedName>
</protein>
<evidence type="ECO:0000259" key="2">
    <source>
        <dbReference type="PROSITE" id="PS51704"/>
    </source>
</evidence>
<dbReference type="PANTHER" id="PTHR46211:SF7">
    <property type="entry name" value="GLYCEROPHOSPHODIESTER PHOSPHODIESTERASE"/>
    <property type="match status" value="1"/>
</dbReference>
<dbReference type="InterPro" id="IPR030395">
    <property type="entry name" value="GP_PDE_dom"/>
</dbReference>
<keyword evidence="4" id="KW-1185">Reference proteome</keyword>
<feature type="domain" description="GP-PDE" evidence="2">
    <location>
        <begin position="50"/>
        <end position="302"/>
    </location>
</feature>
<keyword evidence="1" id="KW-0732">Signal</keyword>
<evidence type="ECO:0000256" key="1">
    <source>
        <dbReference type="SAM" id="SignalP"/>
    </source>
</evidence>
<evidence type="ECO:0000313" key="4">
    <source>
        <dbReference type="Proteomes" id="UP001519345"/>
    </source>
</evidence>
<organism evidence="3 4">
    <name type="scientific">Virgibacillus natechei</name>
    <dbReference type="NCBI Taxonomy" id="1216297"/>
    <lineage>
        <taxon>Bacteria</taxon>
        <taxon>Bacillati</taxon>
        <taxon>Bacillota</taxon>
        <taxon>Bacilli</taxon>
        <taxon>Bacillales</taxon>
        <taxon>Bacillaceae</taxon>
        <taxon>Virgibacillus</taxon>
    </lineage>
</organism>
<dbReference type="InterPro" id="IPR017946">
    <property type="entry name" value="PLC-like_Pdiesterase_TIM-brl"/>
</dbReference>
<dbReference type="CDD" id="cd08601">
    <property type="entry name" value="GDPD_SaGlpQ_like"/>
    <property type="match status" value="1"/>
</dbReference>
<dbReference type="Proteomes" id="UP001519345">
    <property type="component" value="Unassembled WGS sequence"/>
</dbReference>
<evidence type="ECO:0000313" key="3">
    <source>
        <dbReference type="EMBL" id="MBP1969369.1"/>
    </source>
</evidence>